<evidence type="ECO:0000256" key="3">
    <source>
        <dbReference type="ARBA" id="ARBA00022679"/>
    </source>
</evidence>
<accession>A0A168PTL1</accession>
<protein>
    <recommendedName>
        <fullName evidence="2">sterol 3beta-glucosyltransferase</fullName>
        <ecNumber evidence="2">2.4.1.173</ecNumber>
    </recommendedName>
</protein>
<feature type="compositionally biased region" description="Basic and acidic residues" evidence="4">
    <location>
        <begin position="631"/>
        <end position="642"/>
    </location>
</feature>
<dbReference type="PANTHER" id="PTHR48050">
    <property type="entry name" value="STEROL 3-BETA-GLUCOSYLTRANSFERASE"/>
    <property type="match status" value="1"/>
</dbReference>
<dbReference type="EMBL" id="LT554016">
    <property type="protein sequence ID" value="SAM02955.1"/>
    <property type="molecule type" value="Genomic_DNA"/>
</dbReference>
<evidence type="ECO:0000313" key="7">
    <source>
        <dbReference type="Proteomes" id="UP000078561"/>
    </source>
</evidence>
<keyword evidence="3" id="KW-0808">Transferase</keyword>
<dbReference type="Pfam" id="PF03033">
    <property type="entry name" value="Glyco_transf_28"/>
    <property type="match status" value="1"/>
</dbReference>
<dbReference type="OMA" id="DYYFAFF"/>
<evidence type="ECO:0000256" key="2">
    <source>
        <dbReference type="ARBA" id="ARBA00012650"/>
    </source>
</evidence>
<sequence length="1048" mass="118080">MSEPPNSSGSRADYDTTTTNIPTKPLLKVDMPKRRRRHQPISSTDTIRSEMSIESGPSLPISEAPRKSSYLTKKNHRTSPLSSRYHFILQHHVLSWYESAESHYQPLGSIELKNAMDIRASKTRRLGFKIITPTGKHTFIADSDVSKKEWMDDLRRTMFMAKNDGNCVRIVLPFTKATNINKAAAFDFADYIKVSISDSQQQRQQQHSGSSKPLEGDDDYYFAFFPDIDEAYRTIHGLWRKGHTRTATEEVDDAATTTLSDDEVIQIDAANPITEVSNLAALDPVEETHHTTRLAASKYLMDAFIEEACSPGRLGYSGDNVFDTAFKQVPTIHLPETQDPTLFGKRHSCAPSITNASPPTTTNDLAVGNTPKRIRSGSLKAIRHYAALPFQQLTSNKDCNTKGRSSGETVGPTLTVKRKHLSLPTAPYLLQLASPLLRQQYGGPRKKDDPSLWLCADLRRQFCLLSPSMEDIDPMDDDDDDTQAAMNEEIQKYFPMLGSDATVNAGKSTLLLYRASVWRMIPYYGRFYFTKHYACFHANVLAGHQKIVIPFDDIVNLRPLKSRGYHLLHGIGVTTKDMHEEIFFEFVSMELRDSCYALLSLESQKHMEGQCDSSESDSNKEEPNSPKQRSGHLDDMAERSSDHVLPPSEYNGPPLLSNLSERHHRSAKPLTITCLTIGSRGDVQPYIALCKHLQQEGGHHCRIASHEEYRPWVEKNGIEFKSIGGDPGELMQLCIDNNFLSFSFIKNGYKFFYTWFDTLLETSWEACQGTDVLIESPSAMVGIHLAEKLEIPYFRSMPFPWTRTTRFPHPFATSNHAGNRIYNDMTYMMIEMALWAGISRPINRFRREKLDLPVTTLERLELWRVPHLYSFSSLVQPSPKDWPDYIHCTGYWFLDEKTTPTTHDSTKWQPSAELLAFLAAADTRPVVYIGFGSIMVSDPEAMSRVIVEAVMEAGVRAIVYKAMINRAKLLGEAIRQENGTQRAMECLYRDMGLAKRTQQPASNEASVMASDPKASLSTYASKLKHLPLFGMDSSSSTTTNDGSSTQGL</sequence>
<evidence type="ECO:0000313" key="6">
    <source>
        <dbReference type="EMBL" id="SAM02955.1"/>
    </source>
</evidence>
<dbReference type="InterPro" id="IPR004276">
    <property type="entry name" value="GlycoTrans_28_N"/>
</dbReference>
<evidence type="ECO:0000259" key="5">
    <source>
        <dbReference type="PROSITE" id="PS50003"/>
    </source>
</evidence>
<feature type="region of interest" description="Disordered" evidence="4">
    <location>
        <begin position="1"/>
        <end position="73"/>
    </location>
</feature>
<dbReference type="PROSITE" id="PS50003">
    <property type="entry name" value="PH_DOMAIN"/>
    <property type="match status" value="1"/>
</dbReference>
<dbReference type="InterPro" id="IPR011993">
    <property type="entry name" value="PH-like_dom_sf"/>
</dbReference>
<dbReference type="OrthoDB" id="10261837at2759"/>
<dbReference type="InParanoid" id="A0A168PTL1"/>
<dbReference type="Proteomes" id="UP000078561">
    <property type="component" value="Unassembled WGS sequence"/>
</dbReference>
<name>A0A168PTL1_ABSGL</name>
<dbReference type="SUPFAM" id="SSF53756">
    <property type="entry name" value="UDP-Glycosyltransferase/glycogen phosphorylase"/>
    <property type="match status" value="1"/>
</dbReference>
<dbReference type="STRING" id="4829.A0A168PTL1"/>
<evidence type="ECO:0000256" key="1">
    <source>
        <dbReference type="ARBA" id="ARBA00006962"/>
    </source>
</evidence>
<feature type="region of interest" description="Disordered" evidence="4">
    <location>
        <begin position="608"/>
        <end position="658"/>
    </location>
</feature>
<feature type="domain" description="PH" evidence="5">
    <location>
        <begin position="64"/>
        <end position="159"/>
    </location>
</feature>
<dbReference type="SUPFAM" id="SSF50729">
    <property type="entry name" value="PH domain-like"/>
    <property type="match status" value="1"/>
</dbReference>
<feature type="compositionally biased region" description="Polar residues" evidence="4">
    <location>
        <begin position="1"/>
        <end position="22"/>
    </location>
</feature>
<dbReference type="InterPro" id="IPR001849">
    <property type="entry name" value="PH_domain"/>
</dbReference>
<dbReference type="GO" id="GO:0005975">
    <property type="term" value="P:carbohydrate metabolic process"/>
    <property type="evidence" value="ECO:0007669"/>
    <property type="project" value="InterPro"/>
</dbReference>
<dbReference type="Gene3D" id="3.40.50.2000">
    <property type="entry name" value="Glycogen Phosphorylase B"/>
    <property type="match status" value="1"/>
</dbReference>
<dbReference type="InterPro" id="IPR004182">
    <property type="entry name" value="GRAM"/>
</dbReference>
<evidence type="ECO:0000256" key="4">
    <source>
        <dbReference type="SAM" id="MobiDB-lite"/>
    </source>
</evidence>
<dbReference type="Pfam" id="PF02893">
    <property type="entry name" value="GRAM"/>
    <property type="match status" value="1"/>
</dbReference>
<organism evidence="6">
    <name type="scientific">Absidia glauca</name>
    <name type="common">Pin mould</name>
    <dbReference type="NCBI Taxonomy" id="4829"/>
    <lineage>
        <taxon>Eukaryota</taxon>
        <taxon>Fungi</taxon>
        <taxon>Fungi incertae sedis</taxon>
        <taxon>Mucoromycota</taxon>
        <taxon>Mucoromycotina</taxon>
        <taxon>Mucoromycetes</taxon>
        <taxon>Mucorales</taxon>
        <taxon>Cunninghamellaceae</taxon>
        <taxon>Absidia</taxon>
    </lineage>
</organism>
<gene>
    <name evidence="6" type="primary">ABSGL_08771.1 scaffold 10421</name>
</gene>
<dbReference type="AlphaFoldDB" id="A0A168PTL1"/>
<comment type="similarity">
    <text evidence="1">Belongs to the glycosyltransferase 28 family.</text>
</comment>
<dbReference type="PANTHER" id="PTHR48050:SF25">
    <property type="entry name" value="STEROL 3-BETA-GLUCOSYLTRANSFERASE"/>
    <property type="match status" value="1"/>
</dbReference>
<dbReference type="GO" id="GO:0016906">
    <property type="term" value="F:sterol 3-beta-glucosyltransferase activity"/>
    <property type="evidence" value="ECO:0007669"/>
    <property type="project" value="UniProtKB-EC"/>
</dbReference>
<proteinExistence type="inferred from homology"/>
<dbReference type="Gene3D" id="2.30.29.30">
    <property type="entry name" value="Pleckstrin-homology domain (PH domain)/Phosphotyrosine-binding domain (PTB)"/>
    <property type="match status" value="2"/>
</dbReference>
<reference evidence="6" key="1">
    <citation type="submission" date="2016-04" db="EMBL/GenBank/DDBJ databases">
        <authorList>
            <person name="Evans L.H."/>
            <person name="Alamgir A."/>
            <person name="Owens N."/>
            <person name="Weber N.D."/>
            <person name="Virtaneva K."/>
            <person name="Barbian K."/>
            <person name="Babar A."/>
            <person name="Rosenke K."/>
        </authorList>
    </citation>
    <scope>NUCLEOTIDE SEQUENCE [LARGE SCALE GENOMIC DNA]</scope>
    <source>
        <strain evidence="6">CBS 101.48</strain>
    </source>
</reference>
<dbReference type="EC" id="2.4.1.173" evidence="2"/>
<dbReference type="CDD" id="cd03784">
    <property type="entry name" value="GT1_Gtf-like"/>
    <property type="match status" value="1"/>
</dbReference>
<dbReference type="Pfam" id="PF00169">
    <property type="entry name" value="PH"/>
    <property type="match status" value="1"/>
</dbReference>
<dbReference type="GO" id="GO:0016125">
    <property type="term" value="P:sterol metabolic process"/>
    <property type="evidence" value="ECO:0007669"/>
    <property type="project" value="TreeGrafter"/>
</dbReference>
<dbReference type="InterPro" id="IPR050426">
    <property type="entry name" value="Glycosyltransferase_28"/>
</dbReference>
<keyword evidence="7" id="KW-1185">Reference proteome</keyword>
<dbReference type="FunFam" id="3.40.50.2000:FF:000029">
    <property type="entry name" value="Sterol 3-beta-glucosyltransferase"/>
    <property type="match status" value="1"/>
</dbReference>
<dbReference type="InterPro" id="IPR002213">
    <property type="entry name" value="UDP_glucos_trans"/>
</dbReference>
<dbReference type="SMART" id="SM00233">
    <property type="entry name" value="PH"/>
    <property type="match status" value="1"/>
</dbReference>